<dbReference type="SMART" id="SM00662">
    <property type="entry name" value="RPOLD"/>
    <property type="match status" value="1"/>
</dbReference>
<dbReference type="Pfam" id="PF03118">
    <property type="entry name" value="RNA_pol_A_CTD"/>
    <property type="match status" value="1"/>
</dbReference>
<dbReference type="CDD" id="cd06928">
    <property type="entry name" value="RNAP_alpha_NTD"/>
    <property type="match status" value="1"/>
</dbReference>
<comment type="similarity">
    <text evidence="1 11">Belongs to the RNA polymerase alpha chain family.</text>
</comment>
<dbReference type="InterPro" id="IPR011260">
    <property type="entry name" value="RNAP_asu_C"/>
</dbReference>
<evidence type="ECO:0000256" key="5">
    <source>
        <dbReference type="ARBA" id="ARBA00022679"/>
    </source>
</evidence>
<feature type="region of interest" description="Alpha C-terminal domain (alpha-CTD)" evidence="11">
    <location>
        <begin position="260"/>
        <end position="334"/>
    </location>
</feature>
<evidence type="ECO:0000256" key="7">
    <source>
        <dbReference type="ARBA" id="ARBA00023163"/>
    </source>
</evidence>
<organism evidence="14 15">
    <name type="scientific">Megasphaera micronuciformis F0359</name>
    <dbReference type="NCBI Taxonomy" id="706434"/>
    <lineage>
        <taxon>Bacteria</taxon>
        <taxon>Bacillati</taxon>
        <taxon>Bacillota</taxon>
        <taxon>Negativicutes</taxon>
        <taxon>Veillonellales</taxon>
        <taxon>Veillonellaceae</taxon>
        <taxon>Megasphaera</taxon>
    </lineage>
</organism>
<evidence type="ECO:0000256" key="4">
    <source>
        <dbReference type="ARBA" id="ARBA00022478"/>
    </source>
</evidence>
<dbReference type="NCBIfam" id="NF003513">
    <property type="entry name" value="PRK05182.1-2"/>
    <property type="match status" value="1"/>
</dbReference>
<feature type="compositionally biased region" description="Low complexity" evidence="12">
    <location>
        <begin position="247"/>
        <end position="262"/>
    </location>
</feature>
<evidence type="ECO:0000313" key="14">
    <source>
        <dbReference type="EMBL" id="EFQ03432.1"/>
    </source>
</evidence>
<dbReference type="GO" id="GO:0003677">
    <property type="term" value="F:DNA binding"/>
    <property type="evidence" value="ECO:0007669"/>
    <property type="project" value="UniProtKB-UniRule"/>
</dbReference>
<comment type="caution">
    <text evidence="14">The sequence shown here is derived from an EMBL/GenBank/DDBJ whole genome shotgun (WGS) entry which is preliminary data.</text>
</comment>
<comment type="function">
    <text evidence="11">DNA-dependent RNA polymerase catalyzes the transcription of DNA into RNA using the four ribonucleoside triphosphates as substrates.</text>
</comment>
<dbReference type="EMBL" id="AECS01000043">
    <property type="protein sequence ID" value="EFQ03432.1"/>
    <property type="molecule type" value="Genomic_DNA"/>
</dbReference>
<comment type="catalytic activity">
    <reaction evidence="10 11">
        <text>RNA(n) + a ribonucleoside 5'-triphosphate = RNA(n+1) + diphosphate</text>
        <dbReference type="Rhea" id="RHEA:21248"/>
        <dbReference type="Rhea" id="RHEA-COMP:14527"/>
        <dbReference type="Rhea" id="RHEA-COMP:17342"/>
        <dbReference type="ChEBI" id="CHEBI:33019"/>
        <dbReference type="ChEBI" id="CHEBI:61557"/>
        <dbReference type="ChEBI" id="CHEBI:140395"/>
        <dbReference type="EC" id="2.7.7.6"/>
    </reaction>
</comment>
<dbReference type="eggNOG" id="COG0202">
    <property type="taxonomic scope" value="Bacteria"/>
</dbReference>
<dbReference type="InterPro" id="IPR011262">
    <property type="entry name" value="DNA-dir_RNA_pol_insert"/>
</dbReference>
<evidence type="ECO:0000256" key="10">
    <source>
        <dbReference type="ARBA" id="ARBA00048552"/>
    </source>
</evidence>
<dbReference type="FunFam" id="2.170.120.12:FF:000001">
    <property type="entry name" value="DNA-directed RNA polymerase subunit alpha"/>
    <property type="match status" value="1"/>
</dbReference>
<dbReference type="RefSeq" id="WP_006943151.1">
    <property type="nucleotide sequence ID" value="NZ_GL538212.1"/>
</dbReference>
<dbReference type="SUPFAM" id="SSF55257">
    <property type="entry name" value="RBP11-like subunits of RNA polymerase"/>
    <property type="match status" value="1"/>
</dbReference>
<dbReference type="HAMAP" id="MF_00059">
    <property type="entry name" value="RNApol_bact_RpoA"/>
    <property type="match status" value="1"/>
</dbReference>
<dbReference type="SUPFAM" id="SSF56553">
    <property type="entry name" value="Insert subdomain of RNA polymerase alpha subunit"/>
    <property type="match status" value="1"/>
</dbReference>
<dbReference type="GO" id="GO:0000428">
    <property type="term" value="C:DNA-directed RNA polymerase complex"/>
    <property type="evidence" value="ECO:0007669"/>
    <property type="project" value="UniProtKB-KW"/>
</dbReference>
<dbReference type="InterPro" id="IPR011773">
    <property type="entry name" value="DNA-dir_RpoA"/>
</dbReference>
<keyword evidence="4 11" id="KW-0240">DNA-directed RNA polymerase</keyword>
<evidence type="ECO:0000256" key="12">
    <source>
        <dbReference type="SAM" id="MobiDB-lite"/>
    </source>
</evidence>
<evidence type="ECO:0000256" key="6">
    <source>
        <dbReference type="ARBA" id="ARBA00022695"/>
    </source>
</evidence>
<dbReference type="InterPro" id="IPR036643">
    <property type="entry name" value="RNApol_insert_sf"/>
</dbReference>
<dbReference type="OrthoDB" id="9805706at2"/>
<gene>
    <name evidence="11 14" type="primary">rpoA</name>
    <name evidence="14" type="ORF">HMPREF9429_01754</name>
</gene>
<keyword evidence="6 11" id="KW-0548">Nucleotidyltransferase</keyword>
<name>E2ZE52_9FIRM</name>
<sequence length="334" mass="36451">MSNDNIFKVTSDMLDGDGTFGKFVCKPLDRGYGITLGNSLRRILLSSLEGVAITSIKIDGILHEFTTIPGVREDVSEIILNLKQVRMKFHKEDQMEADIIVDISGECDFTAADLNVNSDIEILNPTLHIATLDEDAHIRMQCHIERGKGYVPSTKNKKDTDVIGVIPIDSIFSPILRAKYEVGNVRVGNEMDYDSLTMEVLTDGSLTAEDAMAESASILSSYLEKIKQLAAPGRNLQQGKFTEDELGAGANGANAEGAGADGTDMGEGGDESIDTLQLSVRASNCLKRANIYTIKELISHTKSDLGKIRNLGSKSVEEIIEKLSQFGYKLKEEE</sequence>
<dbReference type="Gene3D" id="1.10.150.20">
    <property type="entry name" value="5' to 3' exonuclease, C-terminal subdomain"/>
    <property type="match status" value="1"/>
</dbReference>
<dbReference type="NCBIfam" id="NF003519">
    <property type="entry name" value="PRK05182.2-5"/>
    <property type="match status" value="1"/>
</dbReference>
<protein>
    <recommendedName>
        <fullName evidence="3 11">DNA-directed RNA polymerase subunit alpha</fullName>
        <shortName evidence="11">RNAP subunit alpha</shortName>
        <ecNumber evidence="2 11">2.7.7.6</ecNumber>
    </recommendedName>
    <alternativeName>
        <fullName evidence="9 11">RNA polymerase subunit alpha</fullName>
    </alternativeName>
    <alternativeName>
        <fullName evidence="8 11">Transcriptase subunit alpha</fullName>
    </alternativeName>
</protein>
<dbReference type="InterPro" id="IPR036603">
    <property type="entry name" value="RBP11-like"/>
</dbReference>
<dbReference type="Proteomes" id="UP000003195">
    <property type="component" value="Unassembled WGS sequence"/>
</dbReference>
<dbReference type="NCBIfam" id="TIGR02027">
    <property type="entry name" value="rpoA"/>
    <property type="match status" value="1"/>
</dbReference>
<evidence type="ECO:0000256" key="2">
    <source>
        <dbReference type="ARBA" id="ARBA00012418"/>
    </source>
</evidence>
<keyword evidence="5 11" id="KW-0808">Transferase</keyword>
<keyword evidence="15" id="KW-1185">Reference proteome</keyword>
<dbReference type="HOGENOM" id="CLU_053084_0_1_9"/>
<reference evidence="14 15" key="1">
    <citation type="submission" date="2010-08" db="EMBL/GenBank/DDBJ databases">
        <authorList>
            <person name="Weinstock G."/>
            <person name="Sodergren E."/>
            <person name="Clifton S."/>
            <person name="Fulton L."/>
            <person name="Fulton B."/>
            <person name="Courtney L."/>
            <person name="Fronick C."/>
            <person name="Harrison M."/>
            <person name="Strong C."/>
            <person name="Farmer C."/>
            <person name="Delahaunty K."/>
            <person name="Markovic C."/>
            <person name="Hall O."/>
            <person name="Minx P."/>
            <person name="Tomlinson C."/>
            <person name="Mitreva M."/>
            <person name="Hou S."/>
            <person name="Chen J."/>
            <person name="Wollam A."/>
            <person name="Pepin K.H."/>
            <person name="Johnson M."/>
            <person name="Bhonagiri V."/>
            <person name="Zhang X."/>
            <person name="Suruliraj S."/>
            <person name="Warren W."/>
            <person name="Chinwalla A."/>
            <person name="Mardis E.R."/>
            <person name="Wilson R.K."/>
        </authorList>
    </citation>
    <scope>NUCLEOTIDE SEQUENCE [LARGE SCALE GENOMIC DNA]</scope>
    <source>
        <strain evidence="14 15">F0359</strain>
    </source>
</reference>
<dbReference type="GO" id="GO:0005737">
    <property type="term" value="C:cytoplasm"/>
    <property type="evidence" value="ECO:0007669"/>
    <property type="project" value="UniProtKB-ARBA"/>
</dbReference>
<evidence type="ECO:0000256" key="11">
    <source>
        <dbReference type="HAMAP-Rule" id="MF_00059"/>
    </source>
</evidence>
<dbReference type="GO" id="GO:0006351">
    <property type="term" value="P:DNA-templated transcription"/>
    <property type="evidence" value="ECO:0007669"/>
    <property type="project" value="UniProtKB-UniRule"/>
</dbReference>
<dbReference type="STRING" id="706434.HMPREF9429_01754"/>
<evidence type="ECO:0000313" key="15">
    <source>
        <dbReference type="Proteomes" id="UP000003195"/>
    </source>
</evidence>
<evidence type="ECO:0000259" key="13">
    <source>
        <dbReference type="SMART" id="SM00662"/>
    </source>
</evidence>
<dbReference type="Gene3D" id="2.170.120.12">
    <property type="entry name" value="DNA-directed RNA polymerase, insert domain"/>
    <property type="match status" value="1"/>
</dbReference>
<dbReference type="GO" id="GO:0003899">
    <property type="term" value="F:DNA-directed RNA polymerase activity"/>
    <property type="evidence" value="ECO:0007669"/>
    <property type="project" value="UniProtKB-UniRule"/>
</dbReference>
<accession>E2ZE52</accession>
<evidence type="ECO:0000256" key="3">
    <source>
        <dbReference type="ARBA" id="ARBA00015972"/>
    </source>
</evidence>
<evidence type="ECO:0000256" key="1">
    <source>
        <dbReference type="ARBA" id="ARBA00007123"/>
    </source>
</evidence>
<evidence type="ECO:0000256" key="9">
    <source>
        <dbReference type="ARBA" id="ARBA00033070"/>
    </source>
</evidence>
<dbReference type="GO" id="GO:0046983">
    <property type="term" value="F:protein dimerization activity"/>
    <property type="evidence" value="ECO:0007669"/>
    <property type="project" value="InterPro"/>
</dbReference>
<comment type="subunit">
    <text evidence="11">Homodimer. The RNAP catalytic core consists of 2 alpha, 1 beta, 1 beta' and 1 omega subunit. When a sigma factor is associated with the core the holoenzyme is formed, which can initiate transcription.</text>
</comment>
<dbReference type="AlphaFoldDB" id="E2ZE52"/>
<evidence type="ECO:0000256" key="8">
    <source>
        <dbReference type="ARBA" id="ARBA00032524"/>
    </source>
</evidence>
<feature type="domain" description="DNA-directed RNA polymerase RpoA/D/Rpb3-type" evidence="13">
    <location>
        <begin position="20"/>
        <end position="229"/>
    </location>
</feature>
<dbReference type="SUPFAM" id="SSF47789">
    <property type="entry name" value="C-terminal domain of RNA polymerase alpha subunit"/>
    <property type="match status" value="1"/>
</dbReference>
<proteinExistence type="inferred from homology"/>
<dbReference type="EC" id="2.7.7.6" evidence="2 11"/>
<feature type="region of interest" description="Alpha N-terminal domain (alpha-NTD)" evidence="11">
    <location>
        <begin position="1"/>
        <end position="243"/>
    </location>
</feature>
<dbReference type="Pfam" id="PF01193">
    <property type="entry name" value="RNA_pol_L"/>
    <property type="match status" value="1"/>
</dbReference>
<dbReference type="Pfam" id="PF01000">
    <property type="entry name" value="RNA_pol_A_bac"/>
    <property type="match status" value="1"/>
</dbReference>
<keyword evidence="7 11" id="KW-0804">Transcription</keyword>
<dbReference type="Gene3D" id="3.30.1360.10">
    <property type="entry name" value="RNA polymerase, RBP11-like subunit"/>
    <property type="match status" value="1"/>
</dbReference>
<comment type="domain">
    <text evidence="11">The N-terminal domain is essential for RNAP assembly and basal transcription, whereas the C-terminal domain is involved in interaction with transcriptional regulators and with upstream promoter elements.</text>
</comment>
<feature type="region of interest" description="Disordered" evidence="12">
    <location>
        <begin position="246"/>
        <end position="268"/>
    </location>
</feature>
<dbReference type="InterPro" id="IPR011263">
    <property type="entry name" value="DNA-dir_RNA_pol_RpoA/D/Rpb3"/>
</dbReference>